<dbReference type="Proteomes" id="UP000199727">
    <property type="component" value="Unassembled WGS sequence"/>
</dbReference>
<dbReference type="InterPro" id="IPR022235">
    <property type="entry name" value="DUF3760"/>
</dbReference>
<reference evidence="1 2" key="1">
    <citation type="submission" date="2017-06" db="EMBL/GenBank/DDBJ databases">
        <title>Global population genomics of the pathogenic fungus Cryptococcus neoformans var. grubii.</title>
        <authorList>
            <person name="Cuomo C."/>
            <person name="Litvintseva A."/>
            <person name="Chen Y."/>
            <person name="Young S."/>
            <person name="Zeng Q."/>
            <person name="Chapman S."/>
            <person name="Gujja S."/>
            <person name="Saif S."/>
            <person name="Birren B."/>
        </authorList>
    </citation>
    <scope>NUCLEOTIDE SEQUENCE [LARGE SCALE GENOMIC DNA]</scope>
    <source>
        <strain evidence="1 2">Tu259-1</strain>
    </source>
</reference>
<proteinExistence type="predicted"/>
<name>A0A854QIY8_CRYNE</name>
<comment type="caution">
    <text evidence="1">The sequence shown here is derived from an EMBL/GenBank/DDBJ whole genome shotgun (WGS) entry which is preliminary data.</text>
</comment>
<dbReference type="Pfam" id="PF12586">
    <property type="entry name" value="DUF3760"/>
    <property type="match status" value="1"/>
</dbReference>
<gene>
    <name evidence="1" type="ORF">C361_01022</name>
</gene>
<sequence>MKDFRLSLDYRCYSSPLQCISTSQRSSSTMADIRHIAELVGIKDQDALHEFADIIQAFLRSHNLPALPDVPSSKTLSLERLSPVHYLILEHLSYMAPAKYLILSRYHYKRLIPRIYRHVTINTNILDACEENYGRMFQLLGHIETLKFADLTTLKNICSLKDDWLYSRLFHNTKRIEIDAQMLRVYNNDYNLGPSGSLSVTLGDKFEELVFRFTQVPKKTFRLPRQAFDNILGRQPDIVTLIFAIPYKHCNSWSTLLEYVPDYLEGCEPGKLCKVVFDIPKGKRKDLRGNLTMTVARHIMRHLRSPGARQVGWKIEYHVTAAEEFSAVIWQVLTEMMPNDGALGDFFGERCEFVELDREKFQFKRGVL</sequence>
<accession>A0A854QIY8</accession>
<evidence type="ECO:0000313" key="1">
    <source>
        <dbReference type="EMBL" id="OXG27751.1"/>
    </source>
</evidence>
<dbReference type="EMBL" id="AMKT01000018">
    <property type="protein sequence ID" value="OXG27751.1"/>
    <property type="molecule type" value="Genomic_DNA"/>
</dbReference>
<dbReference type="OrthoDB" id="2567020at2759"/>
<organism evidence="1 2">
    <name type="scientific">Cryptococcus neoformans Tu259-1</name>
    <dbReference type="NCBI Taxonomy" id="1230072"/>
    <lineage>
        <taxon>Eukaryota</taxon>
        <taxon>Fungi</taxon>
        <taxon>Dikarya</taxon>
        <taxon>Basidiomycota</taxon>
        <taxon>Agaricomycotina</taxon>
        <taxon>Tremellomycetes</taxon>
        <taxon>Tremellales</taxon>
        <taxon>Cryptococcaceae</taxon>
        <taxon>Cryptococcus</taxon>
        <taxon>Cryptococcus neoformans species complex</taxon>
    </lineage>
</organism>
<protein>
    <submittedName>
        <fullName evidence="1">Uncharacterized protein</fullName>
    </submittedName>
</protein>
<dbReference type="AlphaFoldDB" id="A0A854QIY8"/>
<evidence type="ECO:0000313" key="2">
    <source>
        <dbReference type="Proteomes" id="UP000199727"/>
    </source>
</evidence>